<reference evidence="2 3" key="1">
    <citation type="submission" date="2021-03" db="EMBL/GenBank/DDBJ databases">
        <title>Genomic Encyclopedia of Type Strains, Phase IV (KMG-IV): sequencing the most valuable type-strain genomes for metagenomic binning, comparative biology and taxonomic classification.</title>
        <authorList>
            <person name="Goeker M."/>
        </authorList>
    </citation>
    <scope>NUCLEOTIDE SEQUENCE [LARGE SCALE GENOMIC DNA]</scope>
    <source>
        <strain evidence="2 3">DSM 28650</strain>
    </source>
</reference>
<organism evidence="2 3">
    <name type="scientific">Clostridium punense</name>
    <dbReference type="NCBI Taxonomy" id="1054297"/>
    <lineage>
        <taxon>Bacteria</taxon>
        <taxon>Bacillati</taxon>
        <taxon>Bacillota</taxon>
        <taxon>Clostridia</taxon>
        <taxon>Eubacteriales</taxon>
        <taxon>Clostridiaceae</taxon>
        <taxon>Clostridium</taxon>
    </lineage>
</organism>
<dbReference type="Pfam" id="PF07949">
    <property type="entry name" value="YbbR"/>
    <property type="match status" value="3"/>
</dbReference>
<dbReference type="Gene3D" id="2.170.120.30">
    <property type="match status" value="2"/>
</dbReference>
<dbReference type="Proteomes" id="UP001519308">
    <property type="component" value="Unassembled WGS sequence"/>
</dbReference>
<proteinExistence type="predicted"/>
<keyword evidence="3" id="KW-1185">Reference proteome</keyword>
<evidence type="ECO:0000313" key="2">
    <source>
        <dbReference type="EMBL" id="MBP2021669.1"/>
    </source>
</evidence>
<name>A0ABS4K1K6_9CLOT</name>
<sequence>MDKQKRQDIVIKVCCVIVSLALWIYIRTIENPMTTQTIRYVPVTIVNEDVLSESDLTLMPDQEFAVNLTVKGSSATVDNIDKSRDFKLVADLGKYALKPGENKVPVEIRETSTNIGGNITVVNGDSLVVKVNLDNLVSKELPITPKTIGGTTEGFYADAPIISSPVAVVSGAKTYIDRVASIAADIDITNANADIDKSTKLKALDSSGKEISNVTISPDNVQVKVPVKKGKAVEIEVKTTGGTTTGAAIEAIEVNPKKVEIIGNSDAINNIKSIATEPIDLSKISADTTVEARLQLPQGVRVNGDVNTVKVKLTLKKPAQKTFKVTIKSNNLGNNLAATLDKTTVEVVLSGADTELNKITPESLIAAVDLAGLGEGDHTVQVVVSGIPANIQKVSQSVAEVKATIKKTAEVISNNAN</sequence>
<dbReference type="PANTHER" id="PTHR37804">
    <property type="entry name" value="CDAA REGULATORY PROTEIN CDAR"/>
    <property type="match status" value="1"/>
</dbReference>
<feature type="transmembrane region" description="Helical" evidence="1">
    <location>
        <begin position="9"/>
        <end position="26"/>
    </location>
</feature>
<dbReference type="EMBL" id="JAGGLL010000009">
    <property type="protein sequence ID" value="MBP2021669.1"/>
    <property type="molecule type" value="Genomic_DNA"/>
</dbReference>
<dbReference type="PANTHER" id="PTHR37804:SF1">
    <property type="entry name" value="CDAA REGULATORY PROTEIN CDAR"/>
    <property type="match status" value="1"/>
</dbReference>
<evidence type="ECO:0000256" key="1">
    <source>
        <dbReference type="SAM" id="Phobius"/>
    </source>
</evidence>
<keyword evidence="1" id="KW-0472">Membrane</keyword>
<dbReference type="InterPro" id="IPR053154">
    <property type="entry name" value="c-di-AMP_regulator"/>
</dbReference>
<gene>
    <name evidence="2" type="ORF">J2Z44_001465</name>
</gene>
<evidence type="ECO:0000313" key="3">
    <source>
        <dbReference type="Proteomes" id="UP001519308"/>
    </source>
</evidence>
<keyword evidence="1" id="KW-0812">Transmembrane</keyword>
<keyword evidence="1" id="KW-1133">Transmembrane helix</keyword>
<comment type="caution">
    <text evidence="2">The sequence shown here is derived from an EMBL/GenBank/DDBJ whole genome shotgun (WGS) entry which is preliminary data.</text>
</comment>
<dbReference type="RefSeq" id="WP_021281238.1">
    <property type="nucleotide sequence ID" value="NZ_JAGGLL010000009.1"/>
</dbReference>
<protein>
    <submittedName>
        <fullName evidence="2">YbbR domain-containing protein</fullName>
    </submittedName>
</protein>
<accession>A0ABS4K1K6</accession>
<dbReference type="InterPro" id="IPR012505">
    <property type="entry name" value="YbbR"/>
</dbReference>
<dbReference type="Gene3D" id="2.170.120.40">
    <property type="entry name" value="YbbR-like domain"/>
    <property type="match status" value="2"/>
</dbReference>